<dbReference type="Pfam" id="PF01578">
    <property type="entry name" value="Cytochrom_C_asm"/>
    <property type="match status" value="1"/>
</dbReference>
<dbReference type="InterPro" id="IPR045062">
    <property type="entry name" value="Cyt_c_biogenesis_CcsA/CcmC"/>
</dbReference>
<evidence type="ECO:0000256" key="3">
    <source>
        <dbReference type="ARBA" id="ARBA00022748"/>
    </source>
</evidence>
<evidence type="ECO:0000256" key="5">
    <source>
        <dbReference type="ARBA" id="ARBA00023136"/>
    </source>
</evidence>
<feature type="domain" description="Cytochrome c assembly protein" evidence="7">
    <location>
        <begin position="100"/>
        <end position="310"/>
    </location>
</feature>
<dbReference type="PANTHER" id="PTHR30071">
    <property type="entry name" value="HEME EXPORTER PROTEIN C"/>
    <property type="match status" value="1"/>
</dbReference>
<keyword evidence="9" id="KW-1185">Reference proteome</keyword>
<feature type="transmembrane region" description="Helical" evidence="6">
    <location>
        <begin position="164"/>
        <end position="192"/>
    </location>
</feature>
<feature type="transmembrane region" description="Helical" evidence="6">
    <location>
        <begin position="133"/>
        <end position="152"/>
    </location>
</feature>
<comment type="subcellular location">
    <subcellularLocation>
        <location evidence="1">Membrane</location>
        <topology evidence="1">Multi-pass membrane protein</topology>
    </subcellularLocation>
</comment>
<comment type="caution">
    <text evidence="8">The sequence shown here is derived from an EMBL/GenBank/DDBJ whole genome shotgun (WGS) entry which is preliminary data.</text>
</comment>
<evidence type="ECO:0000259" key="7">
    <source>
        <dbReference type="Pfam" id="PF01578"/>
    </source>
</evidence>
<feature type="transmembrane region" description="Helical" evidence="6">
    <location>
        <begin position="285"/>
        <end position="305"/>
    </location>
</feature>
<dbReference type="InterPro" id="IPR017562">
    <property type="entry name" value="Cyt_c_biogenesis_CcsA"/>
</dbReference>
<dbReference type="PANTHER" id="PTHR30071:SF1">
    <property type="entry name" value="CYTOCHROME B_B6 PROTEIN-RELATED"/>
    <property type="match status" value="1"/>
</dbReference>
<feature type="transmembrane region" description="Helical" evidence="6">
    <location>
        <begin position="101"/>
        <end position="121"/>
    </location>
</feature>
<dbReference type="RefSeq" id="WP_344686808.1">
    <property type="nucleotide sequence ID" value="NZ_BAAAVV010000001.1"/>
</dbReference>
<dbReference type="EMBL" id="BAAAVV010000001">
    <property type="protein sequence ID" value="GAA3155797.1"/>
    <property type="molecule type" value="Genomic_DNA"/>
</dbReference>
<evidence type="ECO:0000256" key="2">
    <source>
        <dbReference type="ARBA" id="ARBA00022692"/>
    </source>
</evidence>
<accession>A0ABP6NQW0</accession>
<evidence type="ECO:0000256" key="1">
    <source>
        <dbReference type="ARBA" id="ARBA00004141"/>
    </source>
</evidence>
<feature type="transmembrane region" description="Helical" evidence="6">
    <location>
        <begin position="14"/>
        <end position="35"/>
    </location>
</feature>
<feature type="transmembrane region" description="Helical" evidence="6">
    <location>
        <begin position="258"/>
        <end position="273"/>
    </location>
</feature>
<dbReference type="InterPro" id="IPR002541">
    <property type="entry name" value="Cyt_c_assembly"/>
</dbReference>
<name>A0ABP6NQW0_9ACTN</name>
<keyword evidence="3" id="KW-0201">Cytochrome c-type biogenesis</keyword>
<keyword evidence="5 6" id="KW-0472">Membrane</keyword>
<keyword evidence="2 6" id="KW-0812">Transmembrane</keyword>
<feature type="transmembrane region" description="Helical" evidence="6">
    <location>
        <begin position="69"/>
        <end position="89"/>
    </location>
</feature>
<keyword evidence="4 6" id="KW-1133">Transmembrane helix</keyword>
<evidence type="ECO:0000256" key="6">
    <source>
        <dbReference type="SAM" id="Phobius"/>
    </source>
</evidence>
<evidence type="ECO:0000256" key="4">
    <source>
        <dbReference type="ARBA" id="ARBA00022989"/>
    </source>
</evidence>
<sequence length="315" mass="33636">MSPDQSLADLSDTFFTVSVALYSVALVAFCAQLAFGRRPVRERELVGAGPAGSATDSHPDVEPPAANRWGAIGIGLTILGALTHAAVMITRGMAVDRLPWGNMYEFGTAVVLVAVVAYAVLAVRAPALRHMGAFVLGPVVLAMVGIGLFLYAPAAPLVAALRSYWLAIHVTSAILGFGIFFVSGIASLLYLLRVRHDARAVEGETSILSRLPSAAGLDRVAHRTAIFGFPIWTFAVIAGAIWAESAWGRFWGWDPKETWSFVAWVVYAAYLHARTTAGWRGRPAAWVNVVGLAVMVFNLLFVNLVSTGLHSYGGV</sequence>
<reference evidence="9" key="1">
    <citation type="journal article" date="2019" name="Int. J. Syst. Evol. Microbiol.">
        <title>The Global Catalogue of Microorganisms (GCM) 10K type strain sequencing project: providing services to taxonomists for standard genome sequencing and annotation.</title>
        <authorList>
            <consortium name="The Broad Institute Genomics Platform"/>
            <consortium name="The Broad Institute Genome Sequencing Center for Infectious Disease"/>
            <person name="Wu L."/>
            <person name="Ma J."/>
        </authorList>
    </citation>
    <scope>NUCLEOTIDE SEQUENCE [LARGE SCALE GENOMIC DNA]</scope>
    <source>
        <strain evidence="9">JCM 15614</strain>
    </source>
</reference>
<evidence type="ECO:0000313" key="9">
    <source>
        <dbReference type="Proteomes" id="UP001499924"/>
    </source>
</evidence>
<evidence type="ECO:0000313" key="8">
    <source>
        <dbReference type="EMBL" id="GAA3155797.1"/>
    </source>
</evidence>
<organism evidence="8 9">
    <name type="scientific">Blastococcus jejuensis</name>
    <dbReference type="NCBI Taxonomy" id="351224"/>
    <lineage>
        <taxon>Bacteria</taxon>
        <taxon>Bacillati</taxon>
        <taxon>Actinomycetota</taxon>
        <taxon>Actinomycetes</taxon>
        <taxon>Geodermatophilales</taxon>
        <taxon>Geodermatophilaceae</taxon>
        <taxon>Blastococcus</taxon>
    </lineage>
</organism>
<gene>
    <name evidence="8" type="primary">ccsB_1</name>
    <name evidence="8" type="ORF">GCM10010531_03880</name>
</gene>
<feature type="transmembrane region" description="Helical" evidence="6">
    <location>
        <begin position="225"/>
        <end position="243"/>
    </location>
</feature>
<protein>
    <submittedName>
        <fullName evidence="8">C-type cytochrome biogenesis protein CcsB</fullName>
    </submittedName>
</protein>
<dbReference type="Proteomes" id="UP001499924">
    <property type="component" value="Unassembled WGS sequence"/>
</dbReference>
<proteinExistence type="predicted"/>
<dbReference type="NCBIfam" id="TIGR03144">
    <property type="entry name" value="cytochr_II_ccsB"/>
    <property type="match status" value="1"/>
</dbReference>